<dbReference type="Proteomes" id="UP000218327">
    <property type="component" value="Unassembled WGS sequence"/>
</dbReference>
<dbReference type="Pfam" id="PF10832">
    <property type="entry name" value="YhfG"/>
    <property type="match status" value="1"/>
</dbReference>
<evidence type="ECO:0000259" key="1">
    <source>
        <dbReference type="Pfam" id="PF17194"/>
    </source>
</evidence>
<dbReference type="Pfam" id="PF11459">
    <property type="entry name" value="AbiEi_3"/>
    <property type="match status" value="1"/>
</dbReference>
<proteinExistence type="predicted"/>
<name>A0A2A5B3Y5_9GAMM</name>
<organism evidence="2 3">
    <name type="scientific">SAR86 cluster bacterium</name>
    <dbReference type="NCBI Taxonomy" id="2030880"/>
    <lineage>
        <taxon>Bacteria</taxon>
        <taxon>Pseudomonadati</taxon>
        <taxon>Pseudomonadota</taxon>
        <taxon>Gammaproteobacteria</taxon>
        <taxon>SAR86 cluster</taxon>
    </lineage>
</organism>
<dbReference type="InterPro" id="IPR022541">
    <property type="entry name" value="YhfG"/>
</dbReference>
<feature type="domain" description="Transcriptional regulator AbiEi antitoxin N-terminal" evidence="1">
    <location>
        <begin position="6"/>
        <end position="97"/>
    </location>
</feature>
<gene>
    <name evidence="2" type="ORF">COA96_05515</name>
</gene>
<reference evidence="3" key="1">
    <citation type="submission" date="2017-08" db="EMBL/GenBank/DDBJ databases">
        <title>A dynamic microbial community with high functional redundancy inhabits the cold, oxic subseafloor aquifer.</title>
        <authorList>
            <person name="Tully B.J."/>
            <person name="Wheat C.G."/>
            <person name="Glazer B.T."/>
            <person name="Huber J.A."/>
        </authorList>
    </citation>
    <scope>NUCLEOTIDE SEQUENCE [LARGE SCALE GENOMIC DNA]</scope>
</reference>
<dbReference type="InterPro" id="IPR033455">
    <property type="entry name" value="AbiEi_3_N"/>
</dbReference>
<dbReference type="EMBL" id="NVVJ01000012">
    <property type="protein sequence ID" value="PCJ26202.1"/>
    <property type="molecule type" value="Genomic_DNA"/>
</dbReference>
<accession>A0A2A5B3Y5</accession>
<dbReference type="InterPro" id="IPR021561">
    <property type="entry name" value="AbiEi_3"/>
</dbReference>
<evidence type="ECO:0000313" key="3">
    <source>
        <dbReference type="Proteomes" id="UP000218327"/>
    </source>
</evidence>
<sequence>MSTQTESKINHLLHSYPKGAVLLSSWLTKEGYSLDLQKRYKSSRWLDSIGRGAMVRSGETVDYLGAIYALQAQPGWSVHPGGRSALSLLGKSQYLELSTQKAVLFADAKTNLPSWFKKYDWGLEINFYASSFLPPHLGLTTLDLNNFSIKVSGTARGIMECLFLAPKKQQLLEAYELMEGLNNLRPDLVQSLLEQCESVKVKRLFLYLAEKSEHDWFNYLNIKKIDLGKGKRSLVAGGVYIAKYQITVPKELEPHLCYNLYSKRKESKRMSSPKTLTSLRDKTNFIIKSREANYRASLRLEGFTVTSNTPPKGQSIKQLVEKYRVPVS</sequence>
<evidence type="ECO:0000313" key="2">
    <source>
        <dbReference type="EMBL" id="PCJ26202.1"/>
    </source>
</evidence>
<comment type="caution">
    <text evidence="2">The sequence shown here is derived from an EMBL/GenBank/DDBJ whole genome shotgun (WGS) entry which is preliminary data.</text>
</comment>
<protein>
    <recommendedName>
        <fullName evidence="1">Transcriptional regulator AbiEi antitoxin N-terminal domain-containing protein</fullName>
    </recommendedName>
</protein>
<dbReference type="Pfam" id="PF17194">
    <property type="entry name" value="AbiEi_3_N"/>
    <property type="match status" value="1"/>
</dbReference>
<dbReference type="AlphaFoldDB" id="A0A2A5B3Y5"/>